<organism evidence="1">
    <name type="scientific">Salmonella enterica subsp. enterica serovar Java</name>
    <dbReference type="NCBI Taxonomy" id="224729"/>
    <lineage>
        <taxon>Bacteria</taxon>
        <taxon>Pseudomonadati</taxon>
        <taxon>Pseudomonadota</taxon>
        <taxon>Gammaproteobacteria</taxon>
        <taxon>Enterobacterales</taxon>
        <taxon>Enterobacteriaceae</taxon>
        <taxon>Salmonella</taxon>
    </lineage>
</organism>
<dbReference type="AlphaFoldDB" id="A0A5U8K599"/>
<evidence type="ECO:0000313" key="1">
    <source>
        <dbReference type="EMBL" id="EBR8572717.1"/>
    </source>
</evidence>
<gene>
    <name evidence="1" type="ORF">DOV67_14230</name>
</gene>
<dbReference type="EMBL" id="AAGTQF010000035">
    <property type="protein sequence ID" value="EBR8572717.1"/>
    <property type="molecule type" value="Genomic_DNA"/>
</dbReference>
<comment type="caution">
    <text evidence="1">The sequence shown here is derived from an EMBL/GenBank/DDBJ whole genome shotgun (WGS) entry which is preliminary data.</text>
</comment>
<dbReference type="Proteomes" id="UP000839708">
    <property type="component" value="Unassembled WGS sequence"/>
</dbReference>
<reference evidence="1" key="1">
    <citation type="submission" date="2018-06" db="EMBL/GenBank/DDBJ databases">
        <authorList>
            <person name="Ashton P.M."/>
            <person name="Dallman T."/>
            <person name="Nair S."/>
            <person name="De Pinna E."/>
            <person name="Peters T."/>
            <person name="Grant K."/>
        </authorList>
    </citation>
    <scope>NUCLEOTIDE SEQUENCE [LARGE SCALE GENOMIC DNA]</scope>
    <source>
        <strain evidence="1">498895</strain>
    </source>
</reference>
<protein>
    <submittedName>
        <fullName evidence="1">Uncharacterized protein</fullName>
    </submittedName>
</protein>
<proteinExistence type="predicted"/>
<accession>A0A5U8K599</accession>
<name>A0A5U8K599_SALEB</name>
<sequence length="225" mass="25698">MISDRLLLERIRELKKAATPASLTDAELLEELSSARAKLRVYREASGEPVAWMFHRAQLPRGTWWPWKLSFKQPPEHKGGFRIESIPLYASSQAVPEYPETLPCPVHLVPGLRLGKGCKTETLLIALQRRAEYYAGLDAMTPEERAKHYANIEAFKAMLPQPAPVAPEDLRRSFEAVARLNNEMYRWTSCMSYNGSYVGEPEGLLKRNIREIERILDRCKSDKGE</sequence>